<evidence type="ECO:0000313" key="4">
    <source>
        <dbReference type="Proteomes" id="UP001396898"/>
    </source>
</evidence>
<feature type="region of interest" description="Disordered" evidence="1">
    <location>
        <begin position="1"/>
        <end position="22"/>
    </location>
</feature>
<dbReference type="EMBL" id="JAQQWI010000017">
    <property type="protein sequence ID" value="KAK8005949.1"/>
    <property type="molecule type" value="Genomic_DNA"/>
</dbReference>
<comment type="caution">
    <text evidence="3">The sequence shown here is derived from an EMBL/GenBank/DDBJ whole genome shotgun (WGS) entry which is preliminary data.</text>
</comment>
<dbReference type="Proteomes" id="UP001396898">
    <property type="component" value="Unassembled WGS sequence"/>
</dbReference>
<keyword evidence="4" id="KW-1185">Reference proteome</keyword>
<feature type="domain" description="RNase H type-1" evidence="2">
    <location>
        <begin position="224"/>
        <end position="399"/>
    </location>
</feature>
<dbReference type="InterPro" id="IPR012337">
    <property type="entry name" value="RNaseH-like_sf"/>
</dbReference>
<sequence>MDTSQETAQPLMPERQTVTASNPLSSRHMTCLGLANWPSFKYGGFLATSQAWPAGVLVTQEPLGHDTAQDAHPLPFATATCPSTIAVDCETETGNCSPAASVEVPTPEVAKELSQSEKLALLFGPTPQKQPFEFNFHLGGNHKPNVQPPVQIPATPVAAPLTPLPPEPQCEPRANPPTYRPPPWVVPAPLPGEEESPYDRMKVFPHELVRSRDLAENALRMAELGDRIVMYTDGSAKCSGYRKVPRTAAVTYKLLYGGADAQDTPWHDKSYGIVGVYGSNEAEVIAVAEALETLEQEVRAYVQSHASKIATGSRLLVLLFSDSDYCLGILNKMLMAIRTQKPFTGRDSTVEQLKASLRKLGEYLRSTDLQIHLEFRCIKSHSEIAGNDRADQLATEAFPVAKWYFSGYQVPITCTNHEVADMDEMTKGLENWWQRHAHAYSTKKPSTNARSTTVRSRSVTDESSAGPGAIESVTEVRGNQEEPSKKGEELPASECTNPEGEDTTPLTLSDVYEMIADFKKESRKQRKKERRQDEERALKLLEAVEELKRTSHVATTTLVDKDEGTDSKPKPEKRRKRDVLVATIRRAGKRLRGLGRESRSM</sequence>
<proteinExistence type="predicted"/>
<dbReference type="Pfam" id="PF00075">
    <property type="entry name" value="RNase_H"/>
    <property type="match status" value="1"/>
</dbReference>
<protein>
    <recommendedName>
        <fullName evidence="2">RNase H type-1 domain-containing protein</fullName>
    </recommendedName>
</protein>
<feature type="compositionally biased region" description="Basic and acidic residues" evidence="1">
    <location>
        <begin position="559"/>
        <end position="570"/>
    </location>
</feature>
<feature type="region of interest" description="Disordered" evidence="1">
    <location>
        <begin position="554"/>
        <end position="581"/>
    </location>
</feature>
<dbReference type="Gene3D" id="3.30.420.10">
    <property type="entry name" value="Ribonuclease H-like superfamily/Ribonuclease H"/>
    <property type="match status" value="1"/>
</dbReference>
<organism evidence="3 4">
    <name type="scientific">Apiospora marii</name>
    <dbReference type="NCBI Taxonomy" id="335849"/>
    <lineage>
        <taxon>Eukaryota</taxon>
        <taxon>Fungi</taxon>
        <taxon>Dikarya</taxon>
        <taxon>Ascomycota</taxon>
        <taxon>Pezizomycotina</taxon>
        <taxon>Sordariomycetes</taxon>
        <taxon>Xylariomycetidae</taxon>
        <taxon>Amphisphaeriales</taxon>
        <taxon>Apiosporaceae</taxon>
        <taxon>Apiospora</taxon>
    </lineage>
</organism>
<name>A0ABR1RA71_9PEZI</name>
<reference evidence="3 4" key="1">
    <citation type="submission" date="2023-01" db="EMBL/GenBank/DDBJ databases">
        <title>Analysis of 21 Apiospora genomes using comparative genomics revels a genus with tremendous synthesis potential of carbohydrate active enzymes and secondary metabolites.</title>
        <authorList>
            <person name="Sorensen T."/>
        </authorList>
    </citation>
    <scope>NUCLEOTIDE SEQUENCE [LARGE SCALE GENOMIC DNA]</scope>
    <source>
        <strain evidence="3 4">CBS 20057</strain>
    </source>
</reference>
<gene>
    <name evidence="3" type="ORF">PG991_012246</name>
</gene>
<evidence type="ECO:0000313" key="3">
    <source>
        <dbReference type="EMBL" id="KAK8005949.1"/>
    </source>
</evidence>
<dbReference type="PROSITE" id="PS50879">
    <property type="entry name" value="RNASE_H_1"/>
    <property type="match status" value="1"/>
</dbReference>
<feature type="compositionally biased region" description="Polar residues" evidence="1">
    <location>
        <begin position="443"/>
        <end position="463"/>
    </location>
</feature>
<dbReference type="SUPFAM" id="SSF53098">
    <property type="entry name" value="Ribonuclease H-like"/>
    <property type="match status" value="1"/>
</dbReference>
<evidence type="ECO:0000256" key="1">
    <source>
        <dbReference type="SAM" id="MobiDB-lite"/>
    </source>
</evidence>
<accession>A0ABR1RA71</accession>
<evidence type="ECO:0000259" key="2">
    <source>
        <dbReference type="PROSITE" id="PS50879"/>
    </source>
</evidence>
<feature type="region of interest" description="Disordered" evidence="1">
    <location>
        <begin position="442"/>
        <end position="506"/>
    </location>
</feature>
<dbReference type="InterPro" id="IPR002156">
    <property type="entry name" value="RNaseH_domain"/>
</dbReference>
<dbReference type="InterPro" id="IPR036397">
    <property type="entry name" value="RNaseH_sf"/>
</dbReference>
<feature type="compositionally biased region" description="Basic and acidic residues" evidence="1">
    <location>
        <begin position="478"/>
        <end position="489"/>
    </location>
</feature>